<accession>A0A0K0N5A3</accession>
<dbReference type="KEGG" id="vg:26641174"/>
<sequence length="42" mass="4640">MYVVSLAKVPRAPRTVSLHKSRKPAGRVSLIKLTKAPKRAAR</sequence>
<dbReference type="OrthoDB" id="39633at10239"/>
<dbReference type="EMBL" id="KR011063">
    <property type="protein sequence ID" value="AKJ71885.1"/>
    <property type="molecule type" value="Genomic_DNA"/>
</dbReference>
<name>A0A0K0N5A3_9CAUD</name>
<reference evidence="1 2" key="1">
    <citation type="journal article" date="2015" name="Appl. Environ. Microbiol.">
        <title>Three of a Kind: Genetically Similar Tsukamurella Phages TIN2, TIN3, and TIN4.</title>
        <authorList>
            <person name="Dyson Z.A."/>
            <person name="Tucci J."/>
            <person name="Seviour R.J."/>
            <person name="Petrovski S."/>
        </authorList>
    </citation>
    <scope>NUCLEOTIDE SEQUENCE [LARGE SCALE GENOMIC DNA]</scope>
</reference>
<evidence type="ECO:0000313" key="1">
    <source>
        <dbReference type="EMBL" id="AKJ71885.1"/>
    </source>
</evidence>
<evidence type="ECO:0000313" key="2">
    <source>
        <dbReference type="Proteomes" id="UP000203663"/>
    </source>
</evidence>
<proteinExistence type="predicted"/>
<organism evidence="1 2">
    <name type="scientific">Tsukamurella phage TIN3</name>
    <dbReference type="NCBI Taxonomy" id="1636546"/>
    <lineage>
        <taxon>Viruses</taxon>
        <taxon>Duplodnaviria</taxon>
        <taxon>Heunggongvirae</taxon>
        <taxon>Uroviricota</taxon>
        <taxon>Caudoviricetes</taxon>
        <taxon>Tinduovirus</taxon>
        <taxon>Tinduovirus TIN3</taxon>
    </lineage>
</organism>
<keyword evidence="2" id="KW-1185">Reference proteome</keyword>
<dbReference type="GeneID" id="26641174"/>
<dbReference type="Proteomes" id="UP000203663">
    <property type="component" value="Segment"/>
</dbReference>
<gene>
    <name evidence="1" type="ORF">TIN3_88</name>
</gene>
<dbReference type="RefSeq" id="YP_009214854.1">
    <property type="nucleotide sequence ID" value="NC_028966.1"/>
</dbReference>
<protein>
    <submittedName>
        <fullName evidence="1">Uncharacterized protein</fullName>
    </submittedName>
</protein>